<protein>
    <submittedName>
        <fullName evidence="1">Uncharacterized protein</fullName>
    </submittedName>
</protein>
<gene>
    <name evidence="1" type="ORF">Lalb_Chr19g0124961</name>
</gene>
<accession>A0A6A4NRE1</accession>
<comment type="caution">
    <text evidence="1">The sequence shown here is derived from an EMBL/GenBank/DDBJ whole genome shotgun (WGS) entry which is preliminary data.</text>
</comment>
<keyword evidence="2" id="KW-1185">Reference proteome</keyword>
<dbReference type="EMBL" id="WOCE01000019">
    <property type="protein sequence ID" value="KAE9592032.1"/>
    <property type="molecule type" value="Genomic_DNA"/>
</dbReference>
<evidence type="ECO:0000313" key="2">
    <source>
        <dbReference type="Proteomes" id="UP000447434"/>
    </source>
</evidence>
<dbReference type="AlphaFoldDB" id="A0A6A4NRE1"/>
<organism evidence="1 2">
    <name type="scientific">Lupinus albus</name>
    <name type="common">White lupine</name>
    <name type="synonym">Lupinus termis</name>
    <dbReference type="NCBI Taxonomy" id="3870"/>
    <lineage>
        <taxon>Eukaryota</taxon>
        <taxon>Viridiplantae</taxon>
        <taxon>Streptophyta</taxon>
        <taxon>Embryophyta</taxon>
        <taxon>Tracheophyta</taxon>
        <taxon>Spermatophyta</taxon>
        <taxon>Magnoliopsida</taxon>
        <taxon>eudicotyledons</taxon>
        <taxon>Gunneridae</taxon>
        <taxon>Pentapetalae</taxon>
        <taxon>rosids</taxon>
        <taxon>fabids</taxon>
        <taxon>Fabales</taxon>
        <taxon>Fabaceae</taxon>
        <taxon>Papilionoideae</taxon>
        <taxon>50 kb inversion clade</taxon>
        <taxon>genistoids sensu lato</taxon>
        <taxon>core genistoids</taxon>
        <taxon>Genisteae</taxon>
        <taxon>Lupinus</taxon>
    </lineage>
</organism>
<proteinExistence type="predicted"/>
<reference evidence="2" key="1">
    <citation type="journal article" date="2020" name="Nat. Commun.">
        <title>Genome sequence of the cluster root forming white lupin.</title>
        <authorList>
            <person name="Hufnagel B."/>
            <person name="Marques A."/>
            <person name="Soriano A."/>
            <person name="Marques L."/>
            <person name="Divol F."/>
            <person name="Doumas P."/>
            <person name="Sallet E."/>
            <person name="Mancinotti D."/>
            <person name="Carrere S."/>
            <person name="Marande W."/>
            <person name="Arribat S."/>
            <person name="Keller J."/>
            <person name="Huneau C."/>
            <person name="Blein T."/>
            <person name="Aime D."/>
            <person name="Laguerre M."/>
            <person name="Taylor J."/>
            <person name="Schubert V."/>
            <person name="Nelson M."/>
            <person name="Geu-Flores F."/>
            <person name="Crespi M."/>
            <person name="Gallardo-Guerrero K."/>
            <person name="Delaux P.-M."/>
            <person name="Salse J."/>
            <person name="Berges H."/>
            <person name="Guyot R."/>
            <person name="Gouzy J."/>
            <person name="Peret B."/>
        </authorList>
    </citation>
    <scope>NUCLEOTIDE SEQUENCE [LARGE SCALE GENOMIC DNA]</scope>
    <source>
        <strain evidence="2">cv. Amiga</strain>
    </source>
</reference>
<name>A0A6A4NRE1_LUPAL</name>
<evidence type="ECO:0000313" key="1">
    <source>
        <dbReference type="EMBL" id="KAE9592032.1"/>
    </source>
</evidence>
<dbReference type="Proteomes" id="UP000447434">
    <property type="component" value="Chromosome 19"/>
</dbReference>
<sequence>MVSCLFFYWNCFHLSYLGSQSIFICSDTSVKTDCFSMNWLSKIASLLSTMESLIIS</sequence>